<accession>A0ABN9QJA4</accession>
<proteinExistence type="predicted"/>
<evidence type="ECO:0000313" key="2">
    <source>
        <dbReference type="Proteomes" id="UP001189429"/>
    </source>
</evidence>
<sequence length="392" mass="42011">MAVVTQTGMGAFNGGLLLEQAEYEPLYFEAVSRMPSMEVAEMAAVLPCDDRQAGNTYDQADRFLEMTTGIPGLTCSNISTILSDTVQDIFHEPSYLCSDRLMVNVRALCPISCGCQLGTGGMTGMFGTLDFGCPQSCLEFHTVIDEWMYSTNMRGDLNGDGIVDDGTPLGICRDASDAELIADPNASRECLRDFGRCLELRGRYTRWYATYVRGILPGYGPGVGRGGALGEDGGRHAERRPDRVRQPRELHRAVLGWRRLSDSLLDGNWTLTDPTIPHPRGLTGCRYLASWDPLSALVGFDLCKPSGGFGSIRGVCPVSCGCAKGMDDCPAACTNVASDDDTSVHNASDTADVSDTATDTVTDTATNTVTNTTTITTTTTTTTTSDTTVSTT</sequence>
<protein>
    <submittedName>
        <fullName evidence="1">Uncharacterized protein</fullName>
    </submittedName>
</protein>
<name>A0ABN9QJA4_9DINO</name>
<organism evidence="1 2">
    <name type="scientific">Prorocentrum cordatum</name>
    <dbReference type="NCBI Taxonomy" id="2364126"/>
    <lineage>
        <taxon>Eukaryota</taxon>
        <taxon>Sar</taxon>
        <taxon>Alveolata</taxon>
        <taxon>Dinophyceae</taxon>
        <taxon>Prorocentrales</taxon>
        <taxon>Prorocentraceae</taxon>
        <taxon>Prorocentrum</taxon>
    </lineage>
</organism>
<dbReference type="EMBL" id="CAUYUJ010003107">
    <property type="protein sequence ID" value="CAK0803849.1"/>
    <property type="molecule type" value="Genomic_DNA"/>
</dbReference>
<dbReference type="Proteomes" id="UP001189429">
    <property type="component" value="Unassembled WGS sequence"/>
</dbReference>
<comment type="caution">
    <text evidence="1">The sequence shown here is derived from an EMBL/GenBank/DDBJ whole genome shotgun (WGS) entry which is preliminary data.</text>
</comment>
<keyword evidence="2" id="KW-1185">Reference proteome</keyword>
<evidence type="ECO:0000313" key="1">
    <source>
        <dbReference type="EMBL" id="CAK0803849.1"/>
    </source>
</evidence>
<reference evidence="1" key="1">
    <citation type="submission" date="2023-10" db="EMBL/GenBank/DDBJ databases">
        <authorList>
            <person name="Chen Y."/>
            <person name="Shah S."/>
            <person name="Dougan E. K."/>
            <person name="Thang M."/>
            <person name="Chan C."/>
        </authorList>
    </citation>
    <scope>NUCLEOTIDE SEQUENCE [LARGE SCALE GENOMIC DNA]</scope>
</reference>
<gene>
    <name evidence="1" type="ORF">PCOR1329_LOCUS10870</name>
</gene>